<evidence type="ECO:0000313" key="2">
    <source>
        <dbReference type="Proteomes" id="UP001164305"/>
    </source>
</evidence>
<dbReference type="RefSeq" id="WP_263593836.1">
    <property type="nucleotide sequence ID" value="NZ_CP107020.1"/>
</dbReference>
<name>A0ABY6G0B1_9MICO</name>
<protein>
    <submittedName>
        <fullName evidence="1">Uncharacterized protein</fullName>
    </submittedName>
</protein>
<gene>
    <name evidence="1" type="ORF">BRM3_13635</name>
</gene>
<accession>A0ABY6G0B1</accession>
<evidence type="ECO:0000313" key="1">
    <source>
        <dbReference type="EMBL" id="UYG16623.1"/>
    </source>
</evidence>
<proteinExistence type="predicted"/>
<sequence length="42" mass="4683">MMALTPGGVDQDLVRLGHRRIERPMIPFDAEIPAPAVADLRR</sequence>
<dbReference type="EMBL" id="CP107020">
    <property type="protein sequence ID" value="UYG16623.1"/>
    <property type="molecule type" value="Genomic_DNA"/>
</dbReference>
<dbReference type="Proteomes" id="UP001164305">
    <property type="component" value="Chromosome"/>
</dbReference>
<reference evidence="1" key="1">
    <citation type="submission" date="2022-10" db="EMBL/GenBank/DDBJ databases">
        <title>Whole-Genome Sequencing of Brachybacterium huguangmaarense BRM-3, Isolated from Betula schmidtii.</title>
        <authorList>
            <person name="Haam D."/>
        </authorList>
    </citation>
    <scope>NUCLEOTIDE SEQUENCE</scope>
    <source>
        <strain evidence="1">BRM-3</strain>
    </source>
</reference>
<keyword evidence="2" id="KW-1185">Reference proteome</keyword>
<organism evidence="1 2">
    <name type="scientific">Brachybacterium huguangmaarense</name>
    <dbReference type="NCBI Taxonomy" id="1652028"/>
    <lineage>
        <taxon>Bacteria</taxon>
        <taxon>Bacillati</taxon>
        <taxon>Actinomycetota</taxon>
        <taxon>Actinomycetes</taxon>
        <taxon>Micrococcales</taxon>
        <taxon>Dermabacteraceae</taxon>
        <taxon>Brachybacterium</taxon>
    </lineage>
</organism>